<evidence type="ECO:0000313" key="4">
    <source>
        <dbReference type="Proteomes" id="UP000632289"/>
    </source>
</evidence>
<evidence type="ECO:0000313" key="3">
    <source>
        <dbReference type="EMBL" id="MBD3932481.1"/>
    </source>
</evidence>
<dbReference type="RefSeq" id="WP_191209760.1">
    <property type="nucleotide sequence ID" value="NZ_BAABKL010000026.1"/>
</dbReference>
<keyword evidence="4" id="KW-1185">Reference proteome</keyword>
<organism evidence="3 4">
    <name type="scientific">Streptomyces chumphonensis</name>
    <dbReference type="NCBI Taxonomy" id="1214925"/>
    <lineage>
        <taxon>Bacteria</taxon>
        <taxon>Bacillati</taxon>
        <taxon>Actinomycetota</taxon>
        <taxon>Actinomycetes</taxon>
        <taxon>Kitasatosporales</taxon>
        <taxon>Streptomycetaceae</taxon>
        <taxon>Streptomyces</taxon>
    </lineage>
</organism>
<dbReference type="EMBL" id="JACXYU010000005">
    <property type="protein sequence ID" value="MBD3932481.1"/>
    <property type="molecule type" value="Genomic_DNA"/>
</dbReference>
<feature type="compositionally biased region" description="Basic and acidic residues" evidence="1">
    <location>
        <begin position="95"/>
        <end position="105"/>
    </location>
</feature>
<feature type="region of interest" description="Disordered" evidence="1">
    <location>
        <begin position="28"/>
        <end position="122"/>
    </location>
</feature>
<accession>A0A927F189</accession>
<name>A0A927F189_9ACTN</name>
<feature type="domain" description="DUF4232" evidence="2">
    <location>
        <begin position="118"/>
        <end position="251"/>
    </location>
</feature>
<proteinExistence type="predicted"/>
<gene>
    <name evidence="3" type="ORF">IF129_13065</name>
</gene>
<protein>
    <submittedName>
        <fullName evidence="3">DUF4232 domain-containing protein</fullName>
    </submittedName>
</protein>
<comment type="caution">
    <text evidence="3">The sequence shown here is derived from an EMBL/GenBank/DDBJ whole genome shotgun (WGS) entry which is preliminary data.</text>
</comment>
<evidence type="ECO:0000259" key="2">
    <source>
        <dbReference type="Pfam" id="PF14016"/>
    </source>
</evidence>
<dbReference type="PROSITE" id="PS51257">
    <property type="entry name" value="PROKAR_LIPOPROTEIN"/>
    <property type="match status" value="1"/>
</dbReference>
<dbReference type="AlphaFoldDB" id="A0A927F189"/>
<feature type="compositionally biased region" description="Gly residues" evidence="1">
    <location>
        <begin position="69"/>
        <end position="94"/>
    </location>
</feature>
<evidence type="ECO:0000256" key="1">
    <source>
        <dbReference type="SAM" id="MobiDB-lite"/>
    </source>
</evidence>
<reference evidence="3" key="1">
    <citation type="submission" date="2020-09" db="EMBL/GenBank/DDBJ databases">
        <title>Secondary metabolite and genome analysis of marine Streptomyces chumphonensis KK1-2T.</title>
        <authorList>
            <person name="Phongsopitanun W."/>
            <person name="Kanchanasin P."/>
            <person name="Pittayakhajonwut P."/>
            <person name="Suwanborirux K."/>
            <person name="Tanasupawat S."/>
        </authorList>
    </citation>
    <scope>NUCLEOTIDE SEQUENCE</scope>
    <source>
        <strain evidence="3">KK1-2</strain>
    </source>
</reference>
<dbReference type="InterPro" id="IPR025326">
    <property type="entry name" value="DUF4232"/>
</dbReference>
<dbReference type="Proteomes" id="UP000632289">
    <property type="component" value="Unassembled WGS sequence"/>
</dbReference>
<dbReference type="Pfam" id="PF14016">
    <property type="entry name" value="DUF4232"/>
    <property type="match status" value="1"/>
</dbReference>
<sequence>MKTLTRAGLGRTSVRRLGVLLSASALLVSGCGGGSDDSETEDKAAPSASQEESGGGSGETDGGGDGDGGDGGGGSDGGGDGGTDGGGDGKTTGGGEKDGGEKDGVEPAPDDAAVDPNCPDPGVRVMAAGPVDGDESLSLLRVMMLNCGKEPFAVNGHPDVRVLDEDGEALDVTVHEGVSAVSEVRGFNGEPKKLSLSPGETAMAVLVWRPGSGAGGRSVDVAPAEGEPWQSVTSLGGKDFAAAGELAVSPWKTVEG</sequence>